<dbReference type="Pfam" id="PF07859">
    <property type="entry name" value="Abhydrolase_3"/>
    <property type="match status" value="1"/>
</dbReference>
<evidence type="ECO:0000313" key="3">
    <source>
        <dbReference type="Proteomes" id="UP000019116"/>
    </source>
</evidence>
<evidence type="ECO:0000259" key="1">
    <source>
        <dbReference type="Pfam" id="PF07859"/>
    </source>
</evidence>
<dbReference type="Gene3D" id="3.40.50.1820">
    <property type="entry name" value="alpha/beta hydrolase"/>
    <property type="match status" value="1"/>
</dbReference>
<protein>
    <recommendedName>
        <fullName evidence="1">Alpha/beta hydrolase fold-3 domain-containing protein</fullName>
    </recommendedName>
</protein>
<reference evidence="2" key="2">
    <citation type="submission" date="2018-10" db="UniProtKB">
        <authorList>
            <consortium name="EnsemblPlants"/>
        </authorList>
    </citation>
    <scope>IDENTIFICATION</scope>
</reference>
<dbReference type="SUPFAM" id="SSF53474">
    <property type="entry name" value="alpha/beta-Hydrolases"/>
    <property type="match status" value="1"/>
</dbReference>
<dbReference type="InterPro" id="IPR013094">
    <property type="entry name" value="AB_hydrolase_3"/>
</dbReference>
<dbReference type="SMR" id="A0A3B6PFF2"/>
<dbReference type="Gramene" id="TraesCS6B02G047900.1">
    <property type="protein sequence ID" value="TraesCS6B02G047900.1.cds1"/>
    <property type="gene ID" value="TraesCS6B02G047900"/>
</dbReference>
<keyword evidence="3" id="KW-1185">Reference proteome</keyword>
<proteinExistence type="predicted"/>
<dbReference type="Gramene" id="TraesJUL6B03G03460120.1">
    <property type="protein sequence ID" value="TraesJUL6B03G03460120.1.CDS1"/>
    <property type="gene ID" value="TraesJUL6B03G03460120"/>
</dbReference>
<name>A0A3B6PFF2_WHEAT</name>
<organism evidence="2">
    <name type="scientific">Triticum aestivum</name>
    <name type="common">Wheat</name>
    <dbReference type="NCBI Taxonomy" id="4565"/>
    <lineage>
        <taxon>Eukaryota</taxon>
        <taxon>Viridiplantae</taxon>
        <taxon>Streptophyta</taxon>
        <taxon>Embryophyta</taxon>
        <taxon>Tracheophyta</taxon>
        <taxon>Spermatophyta</taxon>
        <taxon>Magnoliopsida</taxon>
        <taxon>Liliopsida</taxon>
        <taxon>Poales</taxon>
        <taxon>Poaceae</taxon>
        <taxon>BOP clade</taxon>
        <taxon>Pooideae</taxon>
        <taxon>Triticodae</taxon>
        <taxon>Triticeae</taxon>
        <taxon>Triticinae</taxon>
        <taxon>Triticum</taxon>
    </lineage>
</organism>
<dbReference type="Gramene" id="TraesCAD_scaffold_108469_01G000100.1">
    <property type="protein sequence ID" value="TraesCAD_scaffold_108469_01G000100.1"/>
    <property type="gene ID" value="TraesCAD_scaffold_108469_01G000100"/>
</dbReference>
<dbReference type="InterPro" id="IPR029058">
    <property type="entry name" value="AB_hydrolase_fold"/>
</dbReference>
<dbReference type="Gramene" id="TraesCS6B03G0109100.1">
    <property type="protein sequence ID" value="TraesCS6B03G0109100.1.CDS1"/>
    <property type="gene ID" value="TraesCS6B03G0109100"/>
</dbReference>
<dbReference type="PANTHER" id="PTHR23024">
    <property type="entry name" value="ARYLACETAMIDE DEACETYLASE"/>
    <property type="match status" value="1"/>
</dbReference>
<reference evidence="2" key="1">
    <citation type="submission" date="2018-08" db="EMBL/GenBank/DDBJ databases">
        <authorList>
            <person name="Rossello M."/>
        </authorList>
    </citation>
    <scope>NUCLEOTIDE SEQUENCE [LARGE SCALE GENOMIC DNA]</scope>
    <source>
        <strain evidence="2">cv. Chinese Spring</strain>
    </source>
</reference>
<dbReference type="Proteomes" id="UP000019116">
    <property type="component" value="Chromosome 6B"/>
</dbReference>
<feature type="domain" description="Alpha/beta hydrolase fold-3" evidence="1">
    <location>
        <begin position="81"/>
        <end position="302"/>
    </location>
</feature>
<gene>
    <name evidence="2" type="primary">LOC123133298</name>
</gene>
<sequence>MDPAPAPAASKMRFDSPAFRVHEDGRVERFFGTDTTHPGFDAATGVTSKDVVLDGATGVFARVYLPALPDGPGRGTRLPILVYFHGGGLVLGSAASQMYHGYLNAVASRAGVLAVSVDYRLAPEHPIPAAYEDSWTALRWAASRADPWLSAHGDAGRIFLAGDSGGANIVHNMAIMAGTRSTDQDGLPAGALVEGAILLHPMFGGKEPVDGEAADTRYHMEKLWALICPDGEGLGVDDPRLNPMAPGAPSLRALAGRRLLVCSAERDFARARAAAYYQAVKGSAWPGMAEWVESPGEEHGFFLLQPERDESSALLDRVAAFLSGE</sequence>
<dbReference type="GO" id="GO:0016787">
    <property type="term" value="F:hydrolase activity"/>
    <property type="evidence" value="ECO:0007669"/>
    <property type="project" value="InterPro"/>
</dbReference>
<dbReference type="Gramene" id="TraesCLE_scaffold_191678_01G000100.1">
    <property type="protein sequence ID" value="TraesCLE_scaffold_191678_01G000100.1"/>
    <property type="gene ID" value="TraesCLE_scaffold_191678_01G000100"/>
</dbReference>
<dbReference type="InterPro" id="IPR050466">
    <property type="entry name" value="Carboxylest/Gibb_receptor"/>
</dbReference>
<dbReference type="AlphaFoldDB" id="A0A3B6PFF2"/>
<dbReference type="OrthoDB" id="408631at2759"/>
<evidence type="ECO:0000313" key="2">
    <source>
        <dbReference type="EnsemblPlants" id="TraesCS6B02G047900.1.cds1"/>
    </source>
</evidence>
<dbReference type="STRING" id="4565.A0A3B6PFF2"/>
<dbReference type="EnsemblPlants" id="TraesCS6B02G047900.1">
    <property type="protein sequence ID" value="TraesCS6B02G047900.1.cds1"/>
    <property type="gene ID" value="TraesCS6B02G047900"/>
</dbReference>
<dbReference type="OMA" id="QWAASHA"/>
<accession>A0A3B6PFF2</accession>
<dbReference type="Gramene" id="TraesPARA_EIv1.0_2004390.1">
    <property type="protein sequence ID" value="TraesPARA_EIv1.0_2004390.1.CDS1"/>
    <property type="gene ID" value="TraesPARA_EIv1.0_2004390"/>
</dbReference>
<dbReference type="PANTHER" id="PTHR23024:SF385">
    <property type="entry name" value="ALPHA_BETA HYDROLASE FOLD-3 DOMAIN-CONTAINING PROTEIN"/>
    <property type="match status" value="1"/>
</dbReference>